<evidence type="ECO:0000259" key="1">
    <source>
        <dbReference type="Pfam" id="PF03807"/>
    </source>
</evidence>
<dbReference type="Pfam" id="PF10728">
    <property type="entry name" value="DUF2520"/>
    <property type="match status" value="1"/>
</dbReference>
<evidence type="ECO:0000259" key="2">
    <source>
        <dbReference type="Pfam" id="PF10728"/>
    </source>
</evidence>
<organism evidence="3 4">
    <name type="scientific">Bacteroides graminisolvens</name>
    <dbReference type="NCBI Taxonomy" id="477666"/>
    <lineage>
        <taxon>Bacteria</taxon>
        <taxon>Pseudomonadati</taxon>
        <taxon>Bacteroidota</taxon>
        <taxon>Bacteroidia</taxon>
        <taxon>Bacteroidales</taxon>
        <taxon>Bacteroidaceae</taxon>
        <taxon>Bacteroides</taxon>
    </lineage>
</organism>
<dbReference type="InterPro" id="IPR008927">
    <property type="entry name" value="6-PGluconate_DH-like_C_sf"/>
</dbReference>
<dbReference type="Proteomes" id="UP000263098">
    <property type="component" value="Unassembled WGS sequence"/>
</dbReference>
<dbReference type="InterPro" id="IPR028939">
    <property type="entry name" value="P5C_Rdtase_cat_N"/>
</dbReference>
<accession>A0A3D2SBV4</accession>
<dbReference type="AlphaFoldDB" id="A0A3D2SBV4"/>
<protein>
    <submittedName>
        <fullName evidence="3">DUF2520 domain-containing protein</fullName>
    </submittedName>
</protein>
<sequence>MINRIKNISVVFIGAGNLATNLAKALYKKGFCIQQVYSRTEESAKTLAHLVESTFTTSLEEVTNNASLYIVSLTDDALLQLLPNITKGKEKALIVHTAGSISIDIWNGYAQRFGVLYPMQTFSKKKETSFQNIPFFIESSSPEDTELLKKIASTLSDKVYYATSQQRCSLHLAAVFTCNFTNHMYALAAELLEKNNLPFDVMIPLIDETAAKVHLLPPCDAQTGPAARNDEEVMRRHLKMLSDDPATQNIYKLLSDSIISKKK</sequence>
<dbReference type="PANTHER" id="PTHR40459:SF1">
    <property type="entry name" value="CONSERVED HYPOTHETICAL ALANINE AND LEUCINE RICH PROTEIN"/>
    <property type="match status" value="1"/>
</dbReference>
<proteinExistence type="predicted"/>
<dbReference type="InterPro" id="IPR036291">
    <property type="entry name" value="NAD(P)-bd_dom_sf"/>
</dbReference>
<dbReference type="SUPFAM" id="SSF48179">
    <property type="entry name" value="6-phosphogluconate dehydrogenase C-terminal domain-like"/>
    <property type="match status" value="1"/>
</dbReference>
<dbReference type="SUPFAM" id="SSF51735">
    <property type="entry name" value="NAD(P)-binding Rossmann-fold domains"/>
    <property type="match status" value="1"/>
</dbReference>
<name>A0A3D2SBV4_9BACE</name>
<dbReference type="InterPro" id="IPR037108">
    <property type="entry name" value="TM1727-like_C_sf"/>
</dbReference>
<dbReference type="Gene3D" id="1.10.1040.20">
    <property type="entry name" value="ProC-like, C-terminal domain"/>
    <property type="match status" value="1"/>
</dbReference>
<evidence type="ECO:0000313" key="3">
    <source>
        <dbReference type="EMBL" id="HCK23723.1"/>
    </source>
</evidence>
<dbReference type="PANTHER" id="PTHR40459">
    <property type="entry name" value="CONSERVED HYPOTHETICAL ALANINE AND LEUCINE RICH PROTEIN"/>
    <property type="match status" value="1"/>
</dbReference>
<comment type="caution">
    <text evidence="3">The sequence shown here is derived from an EMBL/GenBank/DDBJ whole genome shotgun (WGS) entry which is preliminary data.</text>
</comment>
<evidence type="ECO:0000313" key="4">
    <source>
        <dbReference type="Proteomes" id="UP000263098"/>
    </source>
</evidence>
<dbReference type="InterPro" id="IPR018931">
    <property type="entry name" value="DUF2520"/>
</dbReference>
<gene>
    <name evidence="3" type="ORF">DHW31_02905</name>
</gene>
<feature type="domain" description="Pyrroline-5-carboxylate reductase catalytic N-terminal" evidence="1">
    <location>
        <begin position="10"/>
        <end position="94"/>
    </location>
</feature>
<feature type="domain" description="DUF2520" evidence="2">
    <location>
        <begin position="133"/>
        <end position="257"/>
    </location>
</feature>
<reference evidence="3 4" key="1">
    <citation type="journal article" date="2018" name="Nat. Biotechnol.">
        <title>A standardized bacterial taxonomy based on genome phylogeny substantially revises the tree of life.</title>
        <authorList>
            <person name="Parks D.H."/>
            <person name="Chuvochina M."/>
            <person name="Waite D.W."/>
            <person name="Rinke C."/>
            <person name="Skarshewski A."/>
            <person name="Chaumeil P.A."/>
            <person name="Hugenholtz P."/>
        </authorList>
    </citation>
    <scope>NUCLEOTIDE SEQUENCE [LARGE SCALE GENOMIC DNA]</scope>
    <source>
        <strain evidence="3">UBA9667</strain>
    </source>
</reference>
<dbReference type="Gene3D" id="3.40.50.720">
    <property type="entry name" value="NAD(P)-binding Rossmann-like Domain"/>
    <property type="match status" value="1"/>
</dbReference>
<dbReference type="Pfam" id="PF03807">
    <property type="entry name" value="F420_oxidored"/>
    <property type="match status" value="1"/>
</dbReference>
<dbReference type="EMBL" id="DPVG01000103">
    <property type="protein sequence ID" value="HCK23723.1"/>
    <property type="molecule type" value="Genomic_DNA"/>
</dbReference>